<evidence type="ECO:0000313" key="10">
    <source>
        <dbReference type="Proteomes" id="UP001595846"/>
    </source>
</evidence>
<evidence type="ECO:0000256" key="3">
    <source>
        <dbReference type="ARBA" id="ARBA00011738"/>
    </source>
</evidence>
<comment type="cofactor">
    <cofactor evidence="1 7">
        <name>pyridoxal 5'-phosphate</name>
        <dbReference type="ChEBI" id="CHEBI:597326"/>
    </cofactor>
</comment>
<dbReference type="PANTHER" id="PTHR46383">
    <property type="entry name" value="ASPARTATE AMINOTRANSFERASE"/>
    <property type="match status" value="1"/>
</dbReference>
<comment type="similarity">
    <text evidence="2 7">Belongs to the class-I pyridoxal-phosphate-dependent aminotransferase family.</text>
</comment>
<comment type="caution">
    <text evidence="9">The sequence shown here is derived from an EMBL/GenBank/DDBJ whole genome shotgun (WGS) entry which is preliminary data.</text>
</comment>
<dbReference type="Gene3D" id="3.40.640.10">
    <property type="entry name" value="Type I PLP-dependent aspartate aminotransferase-like (Major domain)"/>
    <property type="match status" value="1"/>
</dbReference>
<dbReference type="GO" id="GO:0008483">
    <property type="term" value="F:transaminase activity"/>
    <property type="evidence" value="ECO:0007669"/>
    <property type="project" value="UniProtKB-KW"/>
</dbReference>
<dbReference type="CDD" id="cd00609">
    <property type="entry name" value="AAT_like"/>
    <property type="match status" value="1"/>
</dbReference>
<dbReference type="InterPro" id="IPR050596">
    <property type="entry name" value="AspAT/PAT-like"/>
</dbReference>
<dbReference type="PROSITE" id="PS00105">
    <property type="entry name" value="AA_TRANSFER_CLASS_1"/>
    <property type="match status" value="1"/>
</dbReference>
<keyword evidence="5 7" id="KW-0808">Transferase</keyword>
<organism evidence="9 10">
    <name type="scientific">Halovivax cerinus</name>
    <dbReference type="NCBI Taxonomy" id="1487865"/>
    <lineage>
        <taxon>Archaea</taxon>
        <taxon>Methanobacteriati</taxon>
        <taxon>Methanobacteriota</taxon>
        <taxon>Stenosarchaea group</taxon>
        <taxon>Halobacteria</taxon>
        <taxon>Halobacteriales</taxon>
        <taxon>Natrialbaceae</taxon>
        <taxon>Halovivax</taxon>
    </lineage>
</organism>
<evidence type="ECO:0000256" key="4">
    <source>
        <dbReference type="ARBA" id="ARBA00022576"/>
    </source>
</evidence>
<accession>A0ABD5NP22</accession>
<feature type="domain" description="Aminotransferase class I/classII large" evidence="8">
    <location>
        <begin position="35"/>
        <end position="381"/>
    </location>
</feature>
<dbReference type="Pfam" id="PF00155">
    <property type="entry name" value="Aminotran_1_2"/>
    <property type="match status" value="1"/>
</dbReference>
<dbReference type="Proteomes" id="UP001595846">
    <property type="component" value="Unassembled WGS sequence"/>
</dbReference>
<sequence length="390" mass="41859">MSETDRLAARARGAEGSEIRVMFERARAYDGDLARLEIGEPDFDTPGYVVDAAAEGARGGATHYTSTYGTTPLREGIADRIERENGVPVDADGVLVTAGGIEAITVGLLSVAGPGDEVVVLTPGFANYTAQVELTGAEPVQVSLPPETGFDLDPDLVAEHVTDDTAAVVLCRPTNPTGRVYDEADVRAVARVAADHDAYVLADEVYERLTYEGTRRSVAAIADDPEWVLSVNSFSKGHAMTGWRVGWLAGPSDVIDAAQVIRQTTTLCPSSVSQEAALAALEGPQEPFEEMVAAYEDRRDTVLERVREWPEITCADPEGAFYAFLDVRAFDEPAMDLALRLLSDYGVSTTPGTAFGPGGEGHLRISYATDEAVLETGLDRLERAIRDEFE</sequence>
<evidence type="ECO:0000256" key="2">
    <source>
        <dbReference type="ARBA" id="ARBA00007441"/>
    </source>
</evidence>
<dbReference type="InterPro" id="IPR015424">
    <property type="entry name" value="PyrdxlP-dep_Trfase"/>
</dbReference>
<evidence type="ECO:0000256" key="6">
    <source>
        <dbReference type="ARBA" id="ARBA00022898"/>
    </source>
</evidence>
<keyword evidence="10" id="KW-1185">Reference proteome</keyword>
<evidence type="ECO:0000256" key="1">
    <source>
        <dbReference type="ARBA" id="ARBA00001933"/>
    </source>
</evidence>
<evidence type="ECO:0000313" key="9">
    <source>
        <dbReference type="EMBL" id="MFC3958798.1"/>
    </source>
</evidence>
<keyword evidence="4 7" id="KW-0032">Aminotransferase</keyword>
<proteinExistence type="inferred from homology"/>
<dbReference type="RefSeq" id="WP_256532635.1">
    <property type="nucleotide sequence ID" value="NZ_CP101824.1"/>
</dbReference>
<dbReference type="SUPFAM" id="SSF53383">
    <property type="entry name" value="PLP-dependent transferases"/>
    <property type="match status" value="1"/>
</dbReference>
<gene>
    <name evidence="9" type="ORF">ACFOUR_10515</name>
</gene>
<dbReference type="Gene3D" id="3.90.1150.10">
    <property type="entry name" value="Aspartate Aminotransferase, domain 1"/>
    <property type="match status" value="1"/>
</dbReference>
<protein>
    <recommendedName>
        <fullName evidence="7">Aminotransferase</fullName>
        <ecNumber evidence="7">2.6.1.-</ecNumber>
    </recommendedName>
</protein>
<comment type="subunit">
    <text evidence="3">Homodimer.</text>
</comment>
<dbReference type="EC" id="2.6.1.-" evidence="7"/>
<dbReference type="InterPro" id="IPR015421">
    <property type="entry name" value="PyrdxlP-dep_Trfase_major"/>
</dbReference>
<reference evidence="9 10" key="1">
    <citation type="journal article" date="2019" name="Int. J. Syst. Evol. Microbiol.">
        <title>The Global Catalogue of Microorganisms (GCM) 10K type strain sequencing project: providing services to taxonomists for standard genome sequencing and annotation.</title>
        <authorList>
            <consortium name="The Broad Institute Genomics Platform"/>
            <consortium name="The Broad Institute Genome Sequencing Center for Infectious Disease"/>
            <person name="Wu L."/>
            <person name="Ma J."/>
        </authorList>
    </citation>
    <scope>NUCLEOTIDE SEQUENCE [LARGE SCALE GENOMIC DNA]</scope>
    <source>
        <strain evidence="9 10">IBRC-M 10256</strain>
    </source>
</reference>
<dbReference type="GeneID" id="73901733"/>
<dbReference type="InterPro" id="IPR004839">
    <property type="entry name" value="Aminotransferase_I/II_large"/>
</dbReference>
<evidence type="ECO:0000256" key="7">
    <source>
        <dbReference type="RuleBase" id="RU000481"/>
    </source>
</evidence>
<dbReference type="AlphaFoldDB" id="A0ABD5NP22"/>
<name>A0ABD5NP22_9EURY</name>
<dbReference type="InterPro" id="IPR004838">
    <property type="entry name" value="NHTrfase_class1_PyrdxlP-BS"/>
</dbReference>
<dbReference type="InterPro" id="IPR015422">
    <property type="entry name" value="PyrdxlP-dep_Trfase_small"/>
</dbReference>
<evidence type="ECO:0000256" key="5">
    <source>
        <dbReference type="ARBA" id="ARBA00022679"/>
    </source>
</evidence>
<keyword evidence="6" id="KW-0663">Pyridoxal phosphate</keyword>
<evidence type="ECO:0000259" key="8">
    <source>
        <dbReference type="Pfam" id="PF00155"/>
    </source>
</evidence>
<dbReference type="PANTHER" id="PTHR46383:SF3">
    <property type="entry name" value="ASPARTATE AMINOTRANSFERASE-RELATED"/>
    <property type="match status" value="1"/>
</dbReference>
<dbReference type="EMBL" id="JBHSAQ010000007">
    <property type="protein sequence ID" value="MFC3958798.1"/>
    <property type="molecule type" value="Genomic_DNA"/>
</dbReference>